<proteinExistence type="predicted"/>
<evidence type="ECO:0000313" key="1">
    <source>
        <dbReference type="EMBL" id="QRO79601.1"/>
    </source>
</evidence>
<keyword evidence="2" id="KW-1185">Reference proteome</keyword>
<accession>A0A892IDZ5</accession>
<gene>
    <name evidence="1" type="ORF">I6K02_24015</name>
</gene>
<reference evidence="1 2" key="1">
    <citation type="submission" date="2021-02" db="EMBL/GenBank/DDBJ databases">
        <title>FDA dAtabase for Regulatory Grade micrObial Sequences (FDA-ARGOS): Supporting development and validation of Infectious Disease Dx tests.</title>
        <authorList>
            <person name="Minogue T."/>
            <person name="Wolcott M."/>
            <person name="Wasieloski L."/>
            <person name="Aguilar W."/>
            <person name="Moore D."/>
            <person name="Jaissle J."/>
            <person name="Tallon L."/>
            <person name="Sadzewicz L."/>
            <person name="Zhao X."/>
            <person name="Boylan J."/>
            <person name="Ott S."/>
            <person name="Bowen H."/>
            <person name="Vavikolanu K."/>
            <person name="Mehta A."/>
            <person name="Aluvathingal J."/>
            <person name="Nadendla S."/>
            <person name="Yan Y."/>
            <person name="Sichtig H."/>
        </authorList>
    </citation>
    <scope>NUCLEOTIDE SEQUENCE [LARGE SCALE GENOMIC DNA]</scope>
    <source>
        <strain evidence="1 2">FDAARGOS_1272</strain>
    </source>
</reference>
<dbReference type="GeneID" id="93129485"/>
<dbReference type="AlphaFoldDB" id="A0A892IDZ5"/>
<organism evidence="1 2">
    <name type="scientific">Burkholderia dolosa</name>
    <dbReference type="NCBI Taxonomy" id="152500"/>
    <lineage>
        <taxon>Bacteria</taxon>
        <taxon>Pseudomonadati</taxon>
        <taxon>Pseudomonadota</taxon>
        <taxon>Betaproteobacteria</taxon>
        <taxon>Burkholderiales</taxon>
        <taxon>Burkholderiaceae</taxon>
        <taxon>Burkholderia</taxon>
        <taxon>Burkholderia cepacia complex</taxon>
    </lineage>
</organism>
<dbReference type="RefSeq" id="WP_158380432.1">
    <property type="nucleotide sequence ID" value="NZ_CABVPR010000002.1"/>
</dbReference>
<sequence>MALADLLFGGEAALTTINMSAIYRLVGYVMASSTNTTACYRRRALP</sequence>
<evidence type="ECO:0000313" key="2">
    <source>
        <dbReference type="Proteomes" id="UP000625568"/>
    </source>
</evidence>
<dbReference type="Proteomes" id="UP000625568">
    <property type="component" value="Chromosome 2"/>
</dbReference>
<dbReference type="EMBL" id="CP069483">
    <property type="protein sequence ID" value="QRO79601.1"/>
    <property type="molecule type" value="Genomic_DNA"/>
</dbReference>
<protein>
    <submittedName>
        <fullName evidence="1">Uncharacterized protein</fullName>
    </submittedName>
</protein>
<name>A0A892IDZ5_9BURK</name>